<evidence type="ECO:0000256" key="2">
    <source>
        <dbReference type="ARBA" id="ARBA00022730"/>
    </source>
</evidence>
<dbReference type="GO" id="GO:0005840">
    <property type="term" value="C:ribosome"/>
    <property type="evidence" value="ECO:0007669"/>
    <property type="project" value="UniProtKB-KW"/>
</dbReference>
<dbReference type="PANTHER" id="PTHR12899:SF3">
    <property type="entry name" value="LARGE RIBOSOMAL SUBUNIT PROTEIN UL18M"/>
    <property type="match status" value="1"/>
</dbReference>
<comment type="caution">
    <text evidence="8">The sequence shown here is derived from an EMBL/GenBank/DDBJ whole genome shotgun (WGS) entry which is preliminary data.</text>
</comment>
<keyword evidence="9" id="KW-1185">Reference proteome</keyword>
<accession>A0A848J4Z5</accession>
<dbReference type="HAMAP" id="MF_01337_B">
    <property type="entry name" value="Ribosomal_uL18_B"/>
    <property type="match status" value="1"/>
</dbReference>
<dbReference type="Gene3D" id="3.30.420.100">
    <property type="match status" value="1"/>
</dbReference>
<dbReference type="SUPFAM" id="SSF53137">
    <property type="entry name" value="Translational machinery components"/>
    <property type="match status" value="1"/>
</dbReference>
<dbReference type="CDD" id="cd00432">
    <property type="entry name" value="Ribosomal_L18_L5e"/>
    <property type="match status" value="1"/>
</dbReference>
<dbReference type="GO" id="GO:0008097">
    <property type="term" value="F:5S rRNA binding"/>
    <property type="evidence" value="ECO:0007669"/>
    <property type="project" value="TreeGrafter"/>
</dbReference>
<evidence type="ECO:0000313" key="8">
    <source>
        <dbReference type="EMBL" id="NMM49419.1"/>
    </source>
</evidence>
<evidence type="ECO:0000256" key="5">
    <source>
        <dbReference type="ARBA" id="ARBA00023274"/>
    </source>
</evidence>
<keyword evidence="5 7" id="KW-0687">Ribonucleoprotein</keyword>
<evidence type="ECO:0000313" key="9">
    <source>
        <dbReference type="Proteomes" id="UP000559010"/>
    </source>
</evidence>
<dbReference type="GO" id="GO:0005737">
    <property type="term" value="C:cytoplasm"/>
    <property type="evidence" value="ECO:0007669"/>
    <property type="project" value="UniProtKB-ARBA"/>
</dbReference>
<evidence type="ECO:0000256" key="6">
    <source>
        <dbReference type="ARBA" id="ARBA00035197"/>
    </source>
</evidence>
<dbReference type="InterPro" id="IPR004389">
    <property type="entry name" value="Ribosomal_uL18_bac-type"/>
</dbReference>
<gene>
    <name evidence="7" type="primary">rplR</name>
    <name evidence="8" type="ORF">HH304_13490</name>
</gene>
<dbReference type="RefSeq" id="WP_169682520.1">
    <property type="nucleotide sequence ID" value="NZ_JABBNU010000008.1"/>
</dbReference>
<dbReference type="InterPro" id="IPR005484">
    <property type="entry name" value="Ribosomal_uL18_bac/plant/anim"/>
</dbReference>
<dbReference type="EMBL" id="JABBNU010000008">
    <property type="protein sequence ID" value="NMM49419.1"/>
    <property type="molecule type" value="Genomic_DNA"/>
</dbReference>
<dbReference type="AlphaFoldDB" id="A0A848J4Z5"/>
<reference evidence="8 9" key="1">
    <citation type="submission" date="2020-04" db="EMBL/GenBank/DDBJ databases">
        <title>Flammeovirgaceae bacterium KN852 isolated from deep sea.</title>
        <authorList>
            <person name="Zhang D.-C."/>
        </authorList>
    </citation>
    <scope>NUCLEOTIDE SEQUENCE [LARGE SCALE GENOMIC DNA]</scope>
    <source>
        <strain evidence="8 9">KN852</strain>
    </source>
</reference>
<dbReference type="GO" id="GO:0003735">
    <property type="term" value="F:structural constituent of ribosome"/>
    <property type="evidence" value="ECO:0007669"/>
    <property type="project" value="InterPro"/>
</dbReference>
<comment type="function">
    <text evidence="7">This is one of the proteins that bind and probably mediate the attachment of the 5S RNA into the large ribosomal subunit, where it forms part of the central protuberance.</text>
</comment>
<keyword evidence="3 7" id="KW-0694">RNA-binding</keyword>
<dbReference type="GO" id="GO:0006412">
    <property type="term" value="P:translation"/>
    <property type="evidence" value="ECO:0007669"/>
    <property type="project" value="UniProtKB-UniRule"/>
</dbReference>
<dbReference type="GO" id="GO:1990904">
    <property type="term" value="C:ribonucleoprotein complex"/>
    <property type="evidence" value="ECO:0007669"/>
    <property type="project" value="UniProtKB-KW"/>
</dbReference>
<name>A0A848J4Z5_9BACT</name>
<protein>
    <recommendedName>
        <fullName evidence="6 7">Large ribosomal subunit protein uL18</fullName>
    </recommendedName>
</protein>
<comment type="similarity">
    <text evidence="1 7">Belongs to the universal ribosomal protein uL18 family.</text>
</comment>
<evidence type="ECO:0000256" key="1">
    <source>
        <dbReference type="ARBA" id="ARBA00007116"/>
    </source>
</evidence>
<keyword evidence="4 7" id="KW-0689">Ribosomal protein</keyword>
<evidence type="ECO:0000256" key="4">
    <source>
        <dbReference type="ARBA" id="ARBA00022980"/>
    </source>
</evidence>
<dbReference type="InterPro" id="IPR057268">
    <property type="entry name" value="Ribosomal_L18"/>
</dbReference>
<keyword evidence="2 7" id="KW-0699">rRNA-binding</keyword>
<dbReference type="Proteomes" id="UP000559010">
    <property type="component" value="Unassembled WGS sequence"/>
</dbReference>
<dbReference type="PANTHER" id="PTHR12899">
    <property type="entry name" value="39S RIBOSOMAL PROTEIN L18, MITOCHONDRIAL"/>
    <property type="match status" value="1"/>
</dbReference>
<dbReference type="Pfam" id="PF00861">
    <property type="entry name" value="Ribosomal_L18p"/>
    <property type="match status" value="1"/>
</dbReference>
<proteinExistence type="inferred from homology"/>
<sequence>MAIKKYNRRLRIRRGIRKKISGTAERPRLSVYKSNTSIYAQLIDDINGNTLAFASSKELNPSKKNFNVEDASTVGKKLAEKAKSNGIETIVFDRSGYRYHGRIKSLADGAREGGLKF</sequence>
<evidence type="ECO:0000256" key="7">
    <source>
        <dbReference type="HAMAP-Rule" id="MF_01337"/>
    </source>
</evidence>
<evidence type="ECO:0000256" key="3">
    <source>
        <dbReference type="ARBA" id="ARBA00022884"/>
    </source>
</evidence>
<organism evidence="8 9">
    <name type="scientific">Marinigracilibium pacificum</name>
    <dbReference type="NCBI Taxonomy" id="2729599"/>
    <lineage>
        <taxon>Bacteria</taxon>
        <taxon>Pseudomonadati</taxon>
        <taxon>Bacteroidota</taxon>
        <taxon>Cytophagia</taxon>
        <taxon>Cytophagales</taxon>
        <taxon>Flammeovirgaceae</taxon>
        <taxon>Marinigracilibium</taxon>
    </lineage>
</organism>
<comment type="subunit">
    <text evidence="7">Part of the 50S ribosomal subunit; part of the 5S rRNA/L5/L18/L25 subcomplex. Contacts the 5S and 23S rRNAs.</text>
</comment>
<dbReference type="NCBIfam" id="TIGR00060">
    <property type="entry name" value="L18_bact"/>
    <property type="match status" value="1"/>
</dbReference>
<dbReference type="FunFam" id="3.30.420.100:FF:000001">
    <property type="entry name" value="50S ribosomal protein L18"/>
    <property type="match status" value="1"/>
</dbReference>